<dbReference type="PANTHER" id="PTHR30035">
    <property type="entry name" value="LIPOPROTEIN VACJ-RELATED"/>
    <property type="match status" value="1"/>
</dbReference>
<dbReference type="EMBL" id="PRLP01000034">
    <property type="protein sequence ID" value="PPC77426.1"/>
    <property type="molecule type" value="Genomic_DNA"/>
</dbReference>
<dbReference type="OrthoDB" id="9785326at2"/>
<dbReference type="PRINTS" id="PR01805">
    <property type="entry name" value="VACJLIPOPROT"/>
</dbReference>
<evidence type="ECO:0000256" key="2">
    <source>
        <dbReference type="ARBA" id="ARBA00022729"/>
    </source>
</evidence>
<dbReference type="PANTHER" id="PTHR30035:SF3">
    <property type="entry name" value="INTERMEMBRANE PHOSPHOLIPID TRANSPORT SYSTEM LIPOPROTEIN MLAA"/>
    <property type="match status" value="1"/>
</dbReference>
<comment type="similarity">
    <text evidence="1">Belongs to the MlaA family.</text>
</comment>
<accession>A0A2S5KT33</accession>
<name>A0A2S5KT33_9PROT</name>
<evidence type="ECO:0000313" key="3">
    <source>
        <dbReference type="EMBL" id="PPC77426.1"/>
    </source>
</evidence>
<evidence type="ECO:0000313" key="4">
    <source>
        <dbReference type="Proteomes" id="UP000238196"/>
    </source>
</evidence>
<gene>
    <name evidence="3" type="ORF">C4K68_10910</name>
</gene>
<reference evidence="3 4" key="1">
    <citation type="submission" date="2018-02" db="EMBL/GenBank/DDBJ databases">
        <title>novel marine gammaproteobacteria from coastal saline agro ecosystem.</title>
        <authorList>
            <person name="Krishnan R."/>
            <person name="Ramesh Kumar N."/>
        </authorList>
    </citation>
    <scope>NUCLEOTIDE SEQUENCE [LARGE SCALE GENOMIC DNA]</scope>
    <source>
        <strain evidence="3 4">228</strain>
    </source>
</reference>
<evidence type="ECO:0000256" key="1">
    <source>
        <dbReference type="ARBA" id="ARBA00010634"/>
    </source>
</evidence>
<comment type="caution">
    <text evidence="3">The sequence shown here is derived from an EMBL/GenBank/DDBJ whole genome shotgun (WGS) entry which is preliminary data.</text>
</comment>
<dbReference type="Proteomes" id="UP000238196">
    <property type="component" value="Unassembled WGS sequence"/>
</dbReference>
<dbReference type="Pfam" id="PF04333">
    <property type="entry name" value="MlaA"/>
    <property type="match status" value="1"/>
</dbReference>
<dbReference type="InterPro" id="IPR007428">
    <property type="entry name" value="MlaA"/>
</dbReference>
<protein>
    <recommendedName>
        <fullName evidence="5">ABC transporter</fullName>
    </recommendedName>
</protein>
<organism evidence="3 4">
    <name type="scientific">Proteobacteria bacterium 228</name>
    <dbReference type="NCBI Taxonomy" id="2083153"/>
    <lineage>
        <taxon>Bacteria</taxon>
        <taxon>Pseudomonadati</taxon>
        <taxon>Pseudomonadota</taxon>
    </lineage>
</organism>
<keyword evidence="2" id="KW-0732">Signal</keyword>
<evidence type="ECO:0008006" key="5">
    <source>
        <dbReference type="Google" id="ProtNLM"/>
    </source>
</evidence>
<dbReference type="AlphaFoldDB" id="A0A2S5KT33"/>
<dbReference type="GO" id="GO:0016020">
    <property type="term" value="C:membrane"/>
    <property type="evidence" value="ECO:0007669"/>
    <property type="project" value="InterPro"/>
</dbReference>
<sequence>MTVSSVSVWAEGASSAEPVNAHAQSLSNKDPLEGLNRAIFKFNDGLDTYILKPVAKGYHAVTPDIVESGVGNFFSNLGEISNIANNLLQFKIDAALQSFSRLVFNSTFGLAGLIDVATPMGIPEHEEDFGQTLGYWGLGSGPYLMLPVLGPSTLRDTAGLAFDYNLNPVNQIDDDKTRIGLGVLKVVNKRASLLDSERLIEGDKYLFIRNAYLQRRDYLIHDGNVTDQFDVDF</sequence>
<proteinExistence type="inferred from homology"/>
<dbReference type="GO" id="GO:0120010">
    <property type="term" value="P:intermembrane phospholipid transfer"/>
    <property type="evidence" value="ECO:0007669"/>
    <property type="project" value="TreeGrafter"/>
</dbReference>